<keyword evidence="1" id="KW-0175">Coiled coil</keyword>
<gene>
    <name evidence="4" type="ORF">UY92_C0010G0036</name>
</gene>
<reference evidence="4 5" key="1">
    <citation type="journal article" date="2015" name="Nature">
        <title>rRNA introns, odd ribosomes, and small enigmatic genomes across a large radiation of phyla.</title>
        <authorList>
            <person name="Brown C.T."/>
            <person name="Hug L.A."/>
            <person name="Thomas B.C."/>
            <person name="Sharon I."/>
            <person name="Castelle C.J."/>
            <person name="Singh A."/>
            <person name="Wilkins M.J."/>
            <person name="Williams K.H."/>
            <person name="Banfield J.F."/>
        </authorList>
    </citation>
    <scope>NUCLEOTIDE SEQUENCE [LARGE SCALE GENOMIC DNA]</scope>
</reference>
<dbReference type="EMBL" id="LCRX01000010">
    <property type="protein sequence ID" value="KKW42120.1"/>
    <property type="molecule type" value="Genomic_DNA"/>
</dbReference>
<name>A0A0G1YG22_9BACT</name>
<feature type="transmembrane region" description="Helical" evidence="2">
    <location>
        <begin position="6"/>
        <end position="30"/>
    </location>
</feature>
<dbReference type="AlphaFoldDB" id="A0A0G1YG22"/>
<dbReference type="STRING" id="1619044.UY92_C0010G0036"/>
<dbReference type="PANTHER" id="PTHR36933">
    <property type="entry name" value="SLL0788 PROTEIN"/>
    <property type="match status" value="1"/>
</dbReference>
<keyword evidence="2" id="KW-0812">Transmembrane</keyword>
<dbReference type="Proteomes" id="UP000033870">
    <property type="component" value="Unassembled WGS sequence"/>
</dbReference>
<dbReference type="Pfam" id="PF03713">
    <property type="entry name" value="DUF305"/>
    <property type="match status" value="1"/>
</dbReference>
<keyword evidence="2" id="KW-0472">Membrane</keyword>
<comment type="caution">
    <text evidence="4">The sequence shown here is derived from an EMBL/GenBank/DDBJ whole genome shotgun (WGS) entry which is preliminary data.</text>
</comment>
<organism evidence="4 5">
    <name type="scientific">Candidatus Magasanikbacteria bacterium GW2011_GWA2_56_11</name>
    <dbReference type="NCBI Taxonomy" id="1619044"/>
    <lineage>
        <taxon>Bacteria</taxon>
        <taxon>Candidatus Magasanikiibacteriota</taxon>
    </lineage>
</organism>
<dbReference type="InterPro" id="IPR012347">
    <property type="entry name" value="Ferritin-like"/>
</dbReference>
<dbReference type="Gene3D" id="1.20.1260.10">
    <property type="match status" value="1"/>
</dbReference>
<protein>
    <recommendedName>
        <fullName evidence="3">DUF305 domain-containing protein</fullName>
    </recommendedName>
</protein>
<evidence type="ECO:0000256" key="1">
    <source>
        <dbReference type="SAM" id="Coils"/>
    </source>
</evidence>
<dbReference type="InterPro" id="IPR005183">
    <property type="entry name" value="DUF305_CopM-like"/>
</dbReference>
<keyword evidence="2" id="KW-1133">Transmembrane helix</keyword>
<dbReference type="PANTHER" id="PTHR36933:SF1">
    <property type="entry name" value="SLL0788 PROTEIN"/>
    <property type="match status" value="1"/>
</dbReference>
<accession>A0A0G1YG22</accession>
<evidence type="ECO:0000313" key="4">
    <source>
        <dbReference type="EMBL" id="KKW42120.1"/>
    </source>
</evidence>
<feature type="coiled-coil region" evidence="1">
    <location>
        <begin position="67"/>
        <end position="102"/>
    </location>
</feature>
<feature type="domain" description="DUF305" evidence="3">
    <location>
        <begin position="59"/>
        <end position="205"/>
    </location>
</feature>
<evidence type="ECO:0000256" key="2">
    <source>
        <dbReference type="SAM" id="Phobius"/>
    </source>
</evidence>
<proteinExistence type="predicted"/>
<sequence length="210" mass="24232">MTNEKHVWGLAGLLLGIAVMVLSSALWAAYQPQSSMMPRGLMRWNQGMMGNWIGSAEIDAHFIEQMISHHESAVEMAELALERAEHEELKALAAEIKDAQTREIENMRGWYRQWYGKEADEYWGSGPMMGRGTMGRMMRFEADIQNLETAESFDKAFIEAMIPHHGMAVMMAQMAVDTAKRSEIRSLSREIIESQSEEIEKMRQWHEEWY</sequence>
<evidence type="ECO:0000313" key="5">
    <source>
        <dbReference type="Proteomes" id="UP000033870"/>
    </source>
</evidence>
<evidence type="ECO:0000259" key="3">
    <source>
        <dbReference type="Pfam" id="PF03713"/>
    </source>
</evidence>